<dbReference type="InterPro" id="IPR041662">
    <property type="entry name" value="SusD-like_2"/>
</dbReference>
<gene>
    <name evidence="2" type="ORF">EKL98_04105</name>
</gene>
<feature type="signal peptide" evidence="1">
    <location>
        <begin position="1"/>
        <end position="22"/>
    </location>
</feature>
<feature type="chain" id="PRO_5019167613" evidence="1">
    <location>
        <begin position="23"/>
        <end position="523"/>
    </location>
</feature>
<keyword evidence="1" id="KW-0732">Signal</keyword>
<comment type="caution">
    <text evidence="2">The sequence shown here is derived from an EMBL/GenBank/DDBJ whole genome shotgun (WGS) entry which is preliminary data.</text>
</comment>
<dbReference type="Gene3D" id="1.25.40.390">
    <property type="match status" value="1"/>
</dbReference>
<reference evidence="2 3" key="1">
    <citation type="submission" date="2018-12" db="EMBL/GenBank/DDBJ databases">
        <title>Flavobacterium sp. nov., isolated from glacier ice.</title>
        <authorList>
            <person name="Liu Q."/>
            <person name="Xin Y.-H."/>
        </authorList>
    </citation>
    <scope>NUCLEOTIDE SEQUENCE [LARGE SCALE GENOMIC DNA]</scope>
    <source>
        <strain evidence="2 3">RB1N8</strain>
    </source>
</reference>
<keyword evidence="2" id="KW-0449">Lipoprotein</keyword>
<dbReference type="InterPro" id="IPR011990">
    <property type="entry name" value="TPR-like_helical_dom_sf"/>
</dbReference>
<sequence>MKKRIISALAFIAILVTTSCTADLEEINNDPNRPVSVPSYGVFNFANKAIMDGTRGPFSSARMTLPWVQYSAQTNYTEEDRFQFRQETNTALYNSYYLAANNYKLVIDLNVDPATRAEMSSYGNNDNQIAAARIMLAYTFSQLVDTYGDVPYYSYGNSDADFQALQLEKGILKPKYASQQKIYADILKELQEASEMIVATEVVFTRGDQLFQGNAQKLKRFSNSLRLRIANRVKGVVSGAEGHITDAIASGVMLSNSDNVGLTYQNDAINPSPLYIAFFINNRDDFTISNTFVDLLKGTLGNNSADPRLQKYAAPITASLEDVGNNLYTETDDLAQYIGMPYGIPSASAPSQLPNTSRFSSNILKTNYTEYFMEYAEVEFLLAENNNWNNTNYTNGVRASMERWGVTAAKISTYLTNLAPPSKENVLTQKYIALYMQPTEAWSEHRRTGFPNTILKPGGTYALNNPFEGATTYTFKALNNLTEMPSRLNYPVNSPQLNGENYQQASSNIGGDLLTTKLIWDKN</sequence>
<accession>A0A432CP17</accession>
<evidence type="ECO:0000256" key="1">
    <source>
        <dbReference type="SAM" id="SignalP"/>
    </source>
</evidence>
<dbReference type="AlphaFoldDB" id="A0A432CP17"/>
<name>A0A432CP17_9FLAO</name>
<evidence type="ECO:0000313" key="2">
    <source>
        <dbReference type="EMBL" id="RTZ06436.1"/>
    </source>
</evidence>
<organism evidence="2 3">
    <name type="scientific">Flavobacterium bomense</name>
    <dbReference type="NCBI Taxonomy" id="2497483"/>
    <lineage>
        <taxon>Bacteria</taxon>
        <taxon>Pseudomonadati</taxon>
        <taxon>Bacteroidota</taxon>
        <taxon>Flavobacteriia</taxon>
        <taxon>Flavobacteriales</taxon>
        <taxon>Flavobacteriaceae</taxon>
        <taxon>Flavobacterium</taxon>
    </lineage>
</organism>
<keyword evidence="3" id="KW-1185">Reference proteome</keyword>
<dbReference type="SUPFAM" id="SSF48452">
    <property type="entry name" value="TPR-like"/>
    <property type="match status" value="1"/>
</dbReference>
<evidence type="ECO:0000313" key="3">
    <source>
        <dbReference type="Proteomes" id="UP000280825"/>
    </source>
</evidence>
<dbReference type="RefSeq" id="WP_126458884.1">
    <property type="nucleotide sequence ID" value="NZ_RYDJ01000003.1"/>
</dbReference>
<protein>
    <submittedName>
        <fullName evidence="2">SusD/RagB family nutrient-binding outer membrane lipoprotein</fullName>
    </submittedName>
</protein>
<dbReference type="PROSITE" id="PS51257">
    <property type="entry name" value="PROKAR_LIPOPROTEIN"/>
    <property type="match status" value="1"/>
</dbReference>
<dbReference type="Proteomes" id="UP000280825">
    <property type="component" value="Unassembled WGS sequence"/>
</dbReference>
<dbReference type="EMBL" id="RYDJ01000003">
    <property type="protein sequence ID" value="RTZ06436.1"/>
    <property type="molecule type" value="Genomic_DNA"/>
</dbReference>
<proteinExistence type="predicted"/>
<dbReference type="Pfam" id="PF12771">
    <property type="entry name" value="SusD-like_2"/>
    <property type="match status" value="1"/>
</dbReference>